<keyword evidence="6 9" id="KW-0224">Dipeptidase</keyword>
<dbReference type="Pfam" id="PF01427">
    <property type="entry name" value="Peptidase_M15"/>
    <property type="match status" value="1"/>
</dbReference>
<evidence type="ECO:0000256" key="3">
    <source>
        <dbReference type="ARBA" id="ARBA00022723"/>
    </source>
</evidence>
<dbReference type="AlphaFoldDB" id="G8M331"/>
<evidence type="ECO:0000256" key="2">
    <source>
        <dbReference type="ARBA" id="ARBA00022670"/>
    </source>
</evidence>
<keyword evidence="5 9" id="KW-0862">Zinc</keyword>
<organism evidence="12 13">
    <name type="scientific">Acetivibrio clariflavus (strain DSM 19732 / NBRC 101661 / EBR45)</name>
    <name type="common">Clostridium clariflavum</name>
    <dbReference type="NCBI Taxonomy" id="720554"/>
    <lineage>
        <taxon>Bacteria</taxon>
        <taxon>Bacillati</taxon>
        <taxon>Bacillota</taxon>
        <taxon>Clostridia</taxon>
        <taxon>Eubacteriales</taxon>
        <taxon>Oscillospiraceae</taxon>
        <taxon>Acetivibrio</taxon>
    </lineage>
</organism>
<evidence type="ECO:0000313" key="12">
    <source>
        <dbReference type="EMBL" id="AEV69340.1"/>
    </source>
</evidence>
<dbReference type="EMBL" id="CP003065">
    <property type="protein sequence ID" value="AEV69340.1"/>
    <property type="molecule type" value="Genomic_DNA"/>
</dbReference>
<evidence type="ECO:0000313" key="13">
    <source>
        <dbReference type="Proteomes" id="UP000005435"/>
    </source>
</evidence>
<comment type="function">
    <text evidence="9">Catalyzes hydrolysis of the D-alanyl-D-alanine dipeptide.</text>
</comment>
<dbReference type="GO" id="GO:0008270">
    <property type="term" value="F:zinc ion binding"/>
    <property type="evidence" value="ECO:0007669"/>
    <property type="project" value="UniProtKB-UniRule"/>
</dbReference>
<keyword evidence="2 9" id="KW-0645">Protease</keyword>
<sequence precursor="true">MKRIVSFILSAVFFISLVGCSSHRGTDGDVLAGNSEAVDEVKVQKSDDTDTVLQPVYNDDSDGKEAEETLQSFSSTYISNEVENETDDKADNDVTIGKEEKDTDSENKNAIGADVDSEKVKGDKAGQKEEGSKSTIKEENKGGAKVQKHDLVELIKLDDSFVIDIKYATEDNFAKKKIYSMPLCLIHKNTAQKLIAANNEFKTLGYRIKVFDAYRPYSVQQILWDAAEDKSYLANPKKGSKHNRGAAVDITLVDENGKELPMPSGYDEFSERAHIKYNQCDEQLIRNRELLGEIMVKHGFKRISTEWWHFDDTDALNYPLLDVSFEEFLQENQN</sequence>
<gene>
    <name evidence="12" type="ordered locus">Clocl_2787</name>
</gene>
<dbReference type="PANTHER" id="PTHR43126:SF1">
    <property type="entry name" value="D-ALANYL-D-ALANINE DIPEPTIDASE"/>
    <property type="match status" value="1"/>
</dbReference>
<evidence type="ECO:0000256" key="10">
    <source>
        <dbReference type="SAM" id="MobiDB-lite"/>
    </source>
</evidence>
<protein>
    <recommendedName>
        <fullName evidence="9">D-alanyl-D-alanine dipeptidase</fullName>
        <shortName evidence="9">D-Ala-D-Ala dipeptidase</shortName>
        <ecNumber evidence="9">3.4.13.22</ecNumber>
    </recommendedName>
</protein>
<feature type="region of interest" description="Disordered" evidence="10">
    <location>
        <begin position="41"/>
        <end position="142"/>
    </location>
</feature>
<comment type="cofactor">
    <cofactor evidence="9">
        <name>Zn(2+)</name>
        <dbReference type="ChEBI" id="CHEBI:29105"/>
    </cofactor>
    <text evidence="9">Binds 1 zinc ion per subunit.</text>
</comment>
<keyword evidence="3 9" id="KW-0479">Metal-binding</keyword>
<dbReference type="EC" id="3.4.13.22" evidence="9"/>
<evidence type="ECO:0000256" key="4">
    <source>
        <dbReference type="ARBA" id="ARBA00022801"/>
    </source>
</evidence>
<evidence type="ECO:0000256" key="7">
    <source>
        <dbReference type="ARBA" id="ARBA00023049"/>
    </source>
</evidence>
<dbReference type="STRING" id="720554.Clocl_2787"/>
<comment type="catalytic activity">
    <reaction evidence="1 9">
        <text>D-alanyl-D-alanine + H2O = 2 D-alanine</text>
        <dbReference type="Rhea" id="RHEA:20661"/>
        <dbReference type="ChEBI" id="CHEBI:15377"/>
        <dbReference type="ChEBI" id="CHEBI:57416"/>
        <dbReference type="ChEBI" id="CHEBI:57822"/>
        <dbReference type="EC" id="3.4.13.22"/>
    </reaction>
</comment>
<keyword evidence="7 9" id="KW-0482">Metalloprotease</keyword>
<dbReference type="KEGG" id="ccl:Clocl_2787"/>
<evidence type="ECO:0000256" key="6">
    <source>
        <dbReference type="ARBA" id="ARBA00022997"/>
    </source>
</evidence>
<proteinExistence type="inferred from homology"/>
<keyword evidence="8" id="KW-0961">Cell wall biogenesis/degradation</keyword>
<dbReference type="Proteomes" id="UP000005435">
    <property type="component" value="Chromosome"/>
</dbReference>
<dbReference type="InterPro" id="IPR000755">
    <property type="entry name" value="A_A_dipeptidase"/>
</dbReference>
<feature type="signal peptide" evidence="11">
    <location>
        <begin position="1"/>
        <end position="24"/>
    </location>
</feature>
<keyword evidence="11" id="KW-0732">Signal</keyword>
<evidence type="ECO:0000256" key="11">
    <source>
        <dbReference type="SAM" id="SignalP"/>
    </source>
</evidence>
<feature type="active site" description="Proton donor/acceptor" evidence="9">
    <location>
        <position position="306"/>
    </location>
</feature>
<keyword evidence="4 9" id="KW-0378">Hydrolase</keyword>
<dbReference type="HOGENOM" id="CLU_830805_0_0_9"/>
<feature type="compositionally biased region" description="Basic and acidic residues" evidence="10">
    <location>
        <begin position="116"/>
        <end position="142"/>
    </location>
</feature>
<dbReference type="PROSITE" id="PS51257">
    <property type="entry name" value="PROKAR_LIPOPROTEIN"/>
    <property type="match status" value="1"/>
</dbReference>
<dbReference type="Gene3D" id="3.30.1380.10">
    <property type="match status" value="1"/>
</dbReference>
<feature type="binding site" evidence="9">
    <location>
        <position position="249"/>
    </location>
    <ligand>
        <name>Zn(2+)</name>
        <dbReference type="ChEBI" id="CHEBI:29105"/>
        <note>catalytic</note>
    </ligand>
</feature>
<dbReference type="HAMAP" id="MF_01924">
    <property type="entry name" value="A_A_dipeptidase"/>
    <property type="match status" value="1"/>
</dbReference>
<evidence type="ECO:0000256" key="5">
    <source>
        <dbReference type="ARBA" id="ARBA00022833"/>
    </source>
</evidence>
<reference evidence="13" key="1">
    <citation type="submission" date="2011-12" db="EMBL/GenBank/DDBJ databases">
        <title>Complete sequence of Clostridium clariflavum DSM 19732.</title>
        <authorList>
            <consortium name="US DOE Joint Genome Institute"/>
            <person name="Lucas S."/>
            <person name="Han J."/>
            <person name="Lapidus A."/>
            <person name="Cheng J.-F."/>
            <person name="Goodwin L."/>
            <person name="Pitluck S."/>
            <person name="Peters L."/>
            <person name="Teshima H."/>
            <person name="Detter J.C."/>
            <person name="Han C."/>
            <person name="Tapia R."/>
            <person name="Land M."/>
            <person name="Hauser L."/>
            <person name="Kyrpides N."/>
            <person name="Ivanova N."/>
            <person name="Pagani I."/>
            <person name="Kitzmiller T."/>
            <person name="Lynd L."/>
            <person name="Izquierdo J."/>
            <person name="Woyke T."/>
        </authorList>
    </citation>
    <scope>NUCLEOTIDE SEQUENCE [LARGE SCALE GENOMIC DNA]</scope>
    <source>
        <strain evidence="13">DSM 19732 / NBRC 101661 / EBR45</strain>
    </source>
</reference>
<reference evidence="12 13" key="2">
    <citation type="journal article" date="2012" name="Stand. Genomic Sci.">
        <title>Complete Genome Sequence of Clostridium clariflavum DSM 19732.</title>
        <authorList>
            <person name="Izquierdo J.A."/>
            <person name="Goodwin L."/>
            <person name="Davenport K.W."/>
            <person name="Teshima H."/>
            <person name="Bruce D."/>
            <person name="Detter C."/>
            <person name="Tapia R."/>
            <person name="Han S."/>
            <person name="Land M."/>
            <person name="Hauser L."/>
            <person name="Jeffries C.D."/>
            <person name="Han J."/>
            <person name="Pitluck S."/>
            <person name="Nolan M."/>
            <person name="Chen A."/>
            <person name="Huntemann M."/>
            <person name="Mavromatis K."/>
            <person name="Mikhailova N."/>
            <person name="Liolios K."/>
            <person name="Woyke T."/>
            <person name="Lynd L.R."/>
        </authorList>
    </citation>
    <scope>NUCLEOTIDE SEQUENCE [LARGE SCALE GENOMIC DNA]</scope>
    <source>
        <strain evidence="13">DSM 19732 / NBRC 101661 / EBR45</strain>
    </source>
</reference>
<feature type="compositionally biased region" description="Polar residues" evidence="10">
    <location>
        <begin position="69"/>
        <end position="81"/>
    </location>
</feature>
<dbReference type="PANTHER" id="PTHR43126">
    <property type="entry name" value="D-ALANYL-D-ALANINE DIPEPTIDASE"/>
    <property type="match status" value="1"/>
</dbReference>
<dbReference type="RefSeq" id="WP_014255891.1">
    <property type="nucleotide sequence ID" value="NC_016627.1"/>
</dbReference>
<dbReference type="SUPFAM" id="SSF55166">
    <property type="entry name" value="Hedgehog/DD-peptidase"/>
    <property type="match status" value="1"/>
</dbReference>
<dbReference type="GO" id="GO:0006508">
    <property type="term" value="P:proteolysis"/>
    <property type="evidence" value="ECO:0007669"/>
    <property type="project" value="UniProtKB-KW"/>
</dbReference>
<feature type="binding site" evidence="9">
    <location>
        <position position="242"/>
    </location>
    <ligand>
        <name>Zn(2+)</name>
        <dbReference type="ChEBI" id="CHEBI:29105"/>
        <note>catalytic</note>
    </ligand>
</feature>
<dbReference type="GO" id="GO:0160237">
    <property type="term" value="F:D-Ala-D-Ala dipeptidase activity"/>
    <property type="evidence" value="ECO:0007669"/>
    <property type="project" value="UniProtKB-EC"/>
</dbReference>
<feature type="site" description="Transition state stabilizer" evidence="9">
    <location>
        <position position="215"/>
    </location>
</feature>
<name>G8M331_ACECE</name>
<evidence type="ECO:0000256" key="9">
    <source>
        <dbReference type="HAMAP-Rule" id="MF_01924"/>
    </source>
</evidence>
<dbReference type="CDD" id="cd14840">
    <property type="entry name" value="D-Ala-D-Ala_dipeptidase_Aad"/>
    <property type="match status" value="1"/>
</dbReference>
<evidence type="ECO:0000256" key="8">
    <source>
        <dbReference type="ARBA" id="ARBA00023316"/>
    </source>
</evidence>
<accession>G8M331</accession>
<dbReference type="NCBIfam" id="NF007557">
    <property type="entry name" value="PRK10178.1"/>
    <property type="match status" value="1"/>
</dbReference>
<evidence type="ECO:0000256" key="1">
    <source>
        <dbReference type="ARBA" id="ARBA00001362"/>
    </source>
</evidence>
<dbReference type="InterPro" id="IPR009045">
    <property type="entry name" value="Zn_M74/Hedgehog-like"/>
</dbReference>
<keyword evidence="13" id="KW-1185">Reference proteome</keyword>
<feature type="chain" id="PRO_5003511728" description="D-alanyl-D-alanine dipeptidase" evidence="11">
    <location>
        <begin position="25"/>
        <end position="334"/>
    </location>
</feature>
<dbReference type="GO" id="GO:0008237">
    <property type="term" value="F:metallopeptidase activity"/>
    <property type="evidence" value="ECO:0007669"/>
    <property type="project" value="UniProtKB-KW"/>
</dbReference>
<dbReference type="GO" id="GO:0071555">
    <property type="term" value="P:cell wall organization"/>
    <property type="evidence" value="ECO:0007669"/>
    <property type="project" value="UniProtKB-KW"/>
</dbReference>
<dbReference type="eggNOG" id="COG2173">
    <property type="taxonomic scope" value="Bacteria"/>
</dbReference>
<feature type="compositionally biased region" description="Basic and acidic residues" evidence="10">
    <location>
        <begin position="87"/>
        <end position="107"/>
    </location>
</feature>
<comment type="similarity">
    <text evidence="9">Belongs to the peptidase M15D family.</text>
</comment>
<feature type="binding site" evidence="9">
    <location>
        <position position="309"/>
    </location>
    <ligand>
        <name>Zn(2+)</name>
        <dbReference type="ChEBI" id="CHEBI:29105"/>
        <note>catalytic</note>
    </ligand>
</feature>